<evidence type="ECO:0000313" key="2">
    <source>
        <dbReference type="EMBL" id="SVE07268.1"/>
    </source>
</evidence>
<name>A0A383AJJ3_9ZZZZ</name>
<sequence length="51" mass="5795">MRKCSEPSLAKKRVLRNGKTMILVVRFIHMISEHLICLIVGKTLTRIDSTG</sequence>
<accession>A0A383AJJ3</accession>
<keyword evidence="1" id="KW-1133">Transmembrane helix</keyword>
<keyword evidence="1" id="KW-0812">Transmembrane</keyword>
<dbReference type="AlphaFoldDB" id="A0A383AJJ3"/>
<gene>
    <name evidence="2" type="ORF">METZ01_LOCUS460122</name>
</gene>
<feature type="transmembrane region" description="Helical" evidence="1">
    <location>
        <begin position="21"/>
        <end position="41"/>
    </location>
</feature>
<organism evidence="2">
    <name type="scientific">marine metagenome</name>
    <dbReference type="NCBI Taxonomy" id="408172"/>
    <lineage>
        <taxon>unclassified sequences</taxon>
        <taxon>metagenomes</taxon>
        <taxon>ecological metagenomes</taxon>
    </lineage>
</organism>
<reference evidence="2" key="1">
    <citation type="submission" date="2018-05" db="EMBL/GenBank/DDBJ databases">
        <authorList>
            <person name="Lanie J.A."/>
            <person name="Ng W.-L."/>
            <person name="Kazmierczak K.M."/>
            <person name="Andrzejewski T.M."/>
            <person name="Davidsen T.M."/>
            <person name="Wayne K.J."/>
            <person name="Tettelin H."/>
            <person name="Glass J.I."/>
            <person name="Rusch D."/>
            <person name="Podicherti R."/>
            <person name="Tsui H.-C.T."/>
            <person name="Winkler M.E."/>
        </authorList>
    </citation>
    <scope>NUCLEOTIDE SEQUENCE</scope>
</reference>
<protein>
    <submittedName>
        <fullName evidence="2">Uncharacterized protein</fullName>
    </submittedName>
</protein>
<evidence type="ECO:0000256" key="1">
    <source>
        <dbReference type="SAM" id="Phobius"/>
    </source>
</evidence>
<proteinExistence type="predicted"/>
<dbReference type="EMBL" id="UINC01192233">
    <property type="protein sequence ID" value="SVE07268.1"/>
    <property type="molecule type" value="Genomic_DNA"/>
</dbReference>
<keyword evidence="1" id="KW-0472">Membrane</keyword>